<evidence type="ECO:0000256" key="1">
    <source>
        <dbReference type="SAM" id="Phobius"/>
    </source>
</evidence>
<accession>I4EGC6</accession>
<feature type="transmembrane region" description="Helical" evidence="1">
    <location>
        <begin position="47"/>
        <end position="67"/>
    </location>
</feature>
<dbReference type="Proteomes" id="UP000004221">
    <property type="component" value="Unassembled WGS sequence"/>
</dbReference>
<proteinExistence type="predicted"/>
<name>I4EGC6_9BACT</name>
<keyword evidence="4" id="KW-1185">Reference proteome</keyword>
<evidence type="ECO:0000259" key="2">
    <source>
        <dbReference type="Pfam" id="PF03779"/>
    </source>
</evidence>
<dbReference type="RefSeq" id="WP_008477314.1">
    <property type="nucleotide sequence ID" value="NZ_CAGS01000189.1"/>
</dbReference>
<dbReference type="InterPro" id="IPR005530">
    <property type="entry name" value="SPW"/>
</dbReference>
<organism evidence="3 4">
    <name type="scientific">Nitrolancea hollandica Lb</name>
    <dbReference type="NCBI Taxonomy" id="1129897"/>
    <lineage>
        <taxon>Bacteria</taxon>
        <taxon>Pseudomonadati</taxon>
        <taxon>Thermomicrobiota</taxon>
        <taxon>Thermomicrobia</taxon>
        <taxon>Sphaerobacterales</taxon>
        <taxon>Sphaerobacterineae</taxon>
        <taxon>Sphaerobacteraceae</taxon>
        <taxon>Nitrolancea</taxon>
    </lineage>
</organism>
<keyword evidence="1" id="KW-0812">Transmembrane</keyword>
<dbReference type="EMBL" id="CAGS01000189">
    <property type="protein sequence ID" value="CCF83738.1"/>
    <property type="molecule type" value="Genomic_DNA"/>
</dbReference>
<evidence type="ECO:0000313" key="3">
    <source>
        <dbReference type="EMBL" id="CCF83738.1"/>
    </source>
</evidence>
<dbReference type="AlphaFoldDB" id="I4EGC6"/>
<feature type="domain" description="SPW repeat-containing integral membrane" evidence="2">
    <location>
        <begin position="23"/>
        <end position="115"/>
    </location>
</feature>
<evidence type="ECO:0000313" key="4">
    <source>
        <dbReference type="Proteomes" id="UP000004221"/>
    </source>
</evidence>
<dbReference type="Pfam" id="PF03779">
    <property type="entry name" value="SPW"/>
    <property type="match status" value="1"/>
</dbReference>
<feature type="transmembrane region" description="Helical" evidence="1">
    <location>
        <begin position="73"/>
        <end position="95"/>
    </location>
</feature>
<comment type="caution">
    <text evidence="3">The sequence shown here is derived from an EMBL/GenBank/DDBJ whole genome shotgun (WGS) entry which is preliminary data.</text>
</comment>
<keyword evidence="1" id="KW-1133">Transmembrane helix</keyword>
<sequence length="126" mass="13132">MGLSTLEGKGGMAGNKLVGVYGIIILVALWLIVSPFILGYAGIPAALWNSFAVGVIVIAIAAVRAFVPEAPSWLSWVSVVLGLWLIVAPFILTFGGLNLEHWNTTLTGIVLASVSAWSALTPTAEA</sequence>
<reference evidence="3 4" key="1">
    <citation type="journal article" date="2012" name="ISME J.">
        <title>Nitrification expanded: discovery, physiology and genomics of a nitrite-oxidizing bacterium from the phylum Chloroflexi.</title>
        <authorList>
            <person name="Sorokin D.Y."/>
            <person name="Lucker S."/>
            <person name="Vejmelkova D."/>
            <person name="Kostrikina N.A."/>
            <person name="Kleerebezem R."/>
            <person name="Rijpstra W.I."/>
            <person name="Damste J.S."/>
            <person name="Le Paslier D."/>
            <person name="Muyzer G."/>
            <person name="Wagner M."/>
            <person name="van Loosdrecht M.C."/>
            <person name="Daims H."/>
        </authorList>
    </citation>
    <scope>NUCLEOTIDE SEQUENCE [LARGE SCALE GENOMIC DNA]</scope>
    <source>
        <strain evidence="4">none</strain>
    </source>
</reference>
<feature type="transmembrane region" description="Helical" evidence="1">
    <location>
        <begin position="20"/>
        <end position="40"/>
    </location>
</feature>
<protein>
    <recommendedName>
        <fullName evidence="2">SPW repeat-containing integral membrane domain-containing protein</fullName>
    </recommendedName>
</protein>
<gene>
    <name evidence="3" type="ORF">NITHO_2690007</name>
</gene>
<keyword evidence="1" id="KW-0472">Membrane</keyword>